<organism evidence="7">
    <name type="scientific">Bactrocera latifrons</name>
    <name type="common">Malaysian fruit fly</name>
    <name type="synonym">Chaetodacus latifrons</name>
    <dbReference type="NCBI Taxonomy" id="174628"/>
    <lineage>
        <taxon>Eukaryota</taxon>
        <taxon>Metazoa</taxon>
        <taxon>Ecdysozoa</taxon>
        <taxon>Arthropoda</taxon>
        <taxon>Hexapoda</taxon>
        <taxon>Insecta</taxon>
        <taxon>Pterygota</taxon>
        <taxon>Neoptera</taxon>
        <taxon>Endopterygota</taxon>
        <taxon>Diptera</taxon>
        <taxon>Brachycera</taxon>
        <taxon>Muscomorpha</taxon>
        <taxon>Tephritoidea</taxon>
        <taxon>Tephritidae</taxon>
        <taxon>Bactrocera</taxon>
        <taxon>Bactrocera</taxon>
    </lineage>
</organism>
<dbReference type="AlphaFoldDB" id="A0A0K8VBL7"/>
<dbReference type="EMBL" id="GDHF01015955">
    <property type="protein sequence ID" value="JAI36359.1"/>
    <property type="molecule type" value="Transcribed_RNA"/>
</dbReference>
<name>A0A0K8VBL7_BACLA</name>
<dbReference type="GO" id="GO:0016491">
    <property type="term" value="F:oxidoreductase activity"/>
    <property type="evidence" value="ECO:0007669"/>
    <property type="project" value="UniProtKB-KW"/>
</dbReference>
<keyword evidence="3" id="KW-0479">Metal-binding</keyword>
<accession>A0A0K8VBL7</accession>
<evidence type="ECO:0000256" key="5">
    <source>
        <dbReference type="ARBA" id="ARBA00023008"/>
    </source>
</evidence>
<dbReference type="InterPro" id="IPR013788">
    <property type="entry name" value="Hemocyanin/hexamerin"/>
</dbReference>
<dbReference type="OrthoDB" id="8119704at2759"/>
<comment type="cofactor">
    <cofactor evidence="1">
        <name>Cu(2+)</name>
        <dbReference type="ChEBI" id="CHEBI:29036"/>
    </cofactor>
</comment>
<keyword evidence="6" id="KW-0470">Melanin biosynthesis</keyword>
<evidence type="ECO:0000256" key="3">
    <source>
        <dbReference type="ARBA" id="ARBA00022723"/>
    </source>
</evidence>
<keyword evidence="4" id="KW-0560">Oxidoreductase</keyword>
<comment type="similarity">
    <text evidence="2">Belongs to the tyrosinase family.</text>
</comment>
<dbReference type="PANTHER" id="PTHR11511:SF4">
    <property type="entry name" value="PHENOLOXIDASE 2-RELATED"/>
    <property type="match status" value="1"/>
</dbReference>
<dbReference type="PANTHER" id="PTHR11511">
    <property type="entry name" value="LARVAL STORAGE PROTEIN/PHENOLOXIDASE"/>
    <property type="match status" value="1"/>
</dbReference>
<evidence type="ECO:0000256" key="4">
    <source>
        <dbReference type="ARBA" id="ARBA00023002"/>
    </source>
</evidence>
<dbReference type="GO" id="GO:0042438">
    <property type="term" value="P:melanin biosynthetic process"/>
    <property type="evidence" value="ECO:0007669"/>
    <property type="project" value="UniProtKB-KW"/>
</dbReference>
<dbReference type="SUPFAM" id="SSF48050">
    <property type="entry name" value="Hemocyanin, N-terminal domain"/>
    <property type="match status" value="1"/>
</dbReference>
<evidence type="ECO:0000256" key="1">
    <source>
        <dbReference type="ARBA" id="ARBA00001973"/>
    </source>
</evidence>
<dbReference type="Gene3D" id="1.20.1370.10">
    <property type="entry name" value="Hemocyanin, N-terminal domain"/>
    <property type="match status" value="1"/>
</dbReference>
<protein>
    <submittedName>
        <fullName evidence="7">Phenoloxidase subunit A3</fullName>
    </submittedName>
</protein>
<dbReference type="GO" id="GO:0046872">
    <property type="term" value="F:metal ion binding"/>
    <property type="evidence" value="ECO:0007669"/>
    <property type="project" value="UniProtKB-KW"/>
</dbReference>
<keyword evidence="5" id="KW-0186">Copper</keyword>
<gene>
    <name evidence="7" type="primary">proPo-A3_4</name>
    <name evidence="7" type="ORF">c0_g1_i1</name>
</gene>
<sequence length="132" mass="14963">TGTTVAHCAYSSALRFLSIIVCIVEGDLQTSLIMADKKNLLLLFDRPNEPIFMEKGKAAVFDVPDKFLTDRYRLIGNEVQSRFGEKAEQRIPVRDIAVPDLRLPMSLPRDAQFSLFIPAHRRIAGRLIDIFM</sequence>
<feature type="non-terminal residue" evidence="7">
    <location>
        <position position="132"/>
    </location>
</feature>
<dbReference type="InterPro" id="IPR036697">
    <property type="entry name" value="Hemocyanin_N_sf"/>
</dbReference>
<evidence type="ECO:0000313" key="7">
    <source>
        <dbReference type="EMBL" id="JAI36359.1"/>
    </source>
</evidence>
<evidence type="ECO:0000256" key="6">
    <source>
        <dbReference type="ARBA" id="ARBA00023101"/>
    </source>
</evidence>
<evidence type="ECO:0000256" key="2">
    <source>
        <dbReference type="ARBA" id="ARBA00009928"/>
    </source>
</evidence>
<proteinExistence type="inferred from homology"/>
<feature type="non-terminal residue" evidence="7">
    <location>
        <position position="1"/>
    </location>
</feature>
<reference evidence="7" key="1">
    <citation type="submission" date="2015-06" db="EMBL/GenBank/DDBJ databases">
        <authorList>
            <person name="Hoefler B.C."/>
            <person name="Straight P.D."/>
        </authorList>
    </citation>
    <scope>NUCLEOTIDE SEQUENCE</scope>
</reference>